<sequence>MTEAALLLARAADVGATAFQVARLALAVAGLLFALYVVVLGALALAAQRRRR</sequence>
<feature type="transmembrane region" description="Helical" evidence="1">
    <location>
        <begin position="26"/>
        <end position="47"/>
    </location>
</feature>
<reference evidence="2 3" key="1">
    <citation type="submission" date="2020-06" db="EMBL/GenBank/DDBJ databases">
        <authorList>
            <person name="Chanama M."/>
        </authorList>
    </citation>
    <scope>NUCLEOTIDE SEQUENCE [LARGE SCALE GENOMIC DNA]</scope>
    <source>
        <strain evidence="2 3">TBRC6557</strain>
    </source>
</reference>
<dbReference type="RefSeq" id="WP_175604434.1">
    <property type="nucleotide sequence ID" value="NZ_JABWGO010000010.1"/>
</dbReference>
<dbReference type="Proteomes" id="UP000546126">
    <property type="component" value="Unassembled WGS sequence"/>
</dbReference>
<dbReference type="AlphaFoldDB" id="A0A7Y6IVK1"/>
<keyword evidence="1" id="KW-1133">Transmembrane helix</keyword>
<organism evidence="2 3">
    <name type="scientific">Nonomuraea rhodomycinica</name>
    <dbReference type="NCBI Taxonomy" id="1712872"/>
    <lineage>
        <taxon>Bacteria</taxon>
        <taxon>Bacillati</taxon>
        <taxon>Actinomycetota</taxon>
        <taxon>Actinomycetes</taxon>
        <taxon>Streptosporangiales</taxon>
        <taxon>Streptosporangiaceae</taxon>
        <taxon>Nonomuraea</taxon>
    </lineage>
</organism>
<keyword evidence="1" id="KW-0812">Transmembrane</keyword>
<evidence type="ECO:0000256" key="1">
    <source>
        <dbReference type="SAM" id="Phobius"/>
    </source>
</evidence>
<evidence type="ECO:0000313" key="2">
    <source>
        <dbReference type="EMBL" id="NUW44955.1"/>
    </source>
</evidence>
<dbReference type="EMBL" id="JABWGO010000010">
    <property type="protein sequence ID" value="NUW44955.1"/>
    <property type="molecule type" value="Genomic_DNA"/>
</dbReference>
<keyword evidence="1" id="KW-0472">Membrane</keyword>
<comment type="caution">
    <text evidence="2">The sequence shown here is derived from an EMBL/GenBank/DDBJ whole genome shotgun (WGS) entry which is preliminary data.</text>
</comment>
<keyword evidence="3" id="KW-1185">Reference proteome</keyword>
<accession>A0A7Y6IVK1</accession>
<proteinExistence type="predicted"/>
<evidence type="ECO:0000313" key="3">
    <source>
        <dbReference type="Proteomes" id="UP000546126"/>
    </source>
</evidence>
<gene>
    <name evidence="2" type="ORF">HT134_33240</name>
</gene>
<protein>
    <submittedName>
        <fullName evidence="2">Uncharacterized protein</fullName>
    </submittedName>
</protein>
<name>A0A7Y6IVK1_9ACTN</name>